<feature type="non-terminal residue" evidence="2">
    <location>
        <position position="1"/>
    </location>
</feature>
<dbReference type="EMBL" id="CADCTI010000006">
    <property type="protein sequence ID" value="CAA9210359.1"/>
    <property type="molecule type" value="Genomic_DNA"/>
</dbReference>
<evidence type="ECO:0000256" key="1">
    <source>
        <dbReference type="SAM" id="MobiDB-lite"/>
    </source>
</evidence>
<organism evidence="2">
    <name type="scientific">uncultured Blastococcus sp</name>
    <dbReference type="NCBI Taxonomy" id="217144"/>
    <lineage>
        <taxon>Bacteria</taxon>
        <taxon>Bacillati</taxon>
        <taxon>Actinomycetota</taxon>
        <taxon>Actinomycetes</taxon>
        <taxon>Geodermatophilales</taxon>
        <taxon>Geodermatophilaceae</taxon>
        <taxon>Blastococcus</taxon>
        <taxon>environmental samples</taxon>
    </lineage>
</organism>
<feature type="compositionally biased region" description="Basic and acidic residues" evidence="1">
    <location>
        <begin position="18"/>
        <end position="31"/>
    </location>
</feature>
<feature type="region of interest" description="Disordered" evidence="1">
    <location>
        <begin position="1"/>
        <end position="94"/>
    </location>
</feature>
<dbReference type="AlphaFoldDB" id="A0A6J4H183"/>
<feature type="compositionally biased region" description="Basic and acidic residues" evidence="1">
    <location>
        <begin position="65"/>
        <end position="87"/>
    </location>
</feature>
<reference evidence="2" key="1">
    <citation type="submission" date="2020-02" db="EMBL/GenBank/DDBJ databases">
        <authorList>
            <person name="Meier V. D."/>
        </authorList>
    </citation>
    <scope>NUCLEOTIDE SEQUENCE</scope>
    <source>
        <strain evidence="2">AVDCRST_MAG57</strain>
    </source>
</reference>
<accession>A0A6J4H183</accession>
<evidence type="ECO:0000313" key="2">
    <source>
        <dbReference type="EMBL" id="CAA9210359.1"/>
    </source>
</evidence>
<feature type="non-terminal residue" evidence="2">
    <location>
        <position position="94"/>
    </location>
</feature>
<name>A0A6J4H183_9ACTN</name>
<protein>
    <submittedName>
        <fullName evidence="2">Uncharacterized protein</fullName>
    </submittedName>
</protein>
<gene>
    <name evidence="2" type="ORF">AVDCRST_MAG57-65</name>
</gene>
<proteinExistence type="predicted"/>
<sequence>DGHRRDPGGAVATGDGGEPARARGGRDRGDPGIRAPLRGGRTGHDARGRGRRGLGHPAGSARGDAGGRRDRRALARQDRHGEPDDGQPHPQVPV</sequence>